<comment type="caution">
    <text evidence="1">The sequence shown here is derived from an EMBL/GenBank/DDBJ whole genome shotgun (WGS) entry which is preliminary data.</text>
</comment>
<dbReference type="RefSeq" id="WP_189777980.1">
    <property type="nucleotide sequence ID" value="NZ_JACWEZ010000004.1"/>
</dbReference>
<sequence length="61" mass="7123">MTSSLDKIKAELIEQGFDEKSVDLAYLKSTSVLEWIIHNKEMEEKQLHNYLKSILLDKLNT</sequence>
<dbReference type="EMBL" id="JACWEZ010000004">
    <property type="protein sequence ID" value="MBD1222775.1"/>
    <property type="molecule type" value="Genomic_DNA"/>
</dbReference>
<accession>A0ABR7VLH9</accession>
<protein>
    <submittedName>
        <fullName evidence="1">Uncharacterized protein</fullName>
    </submittedName>
</protein>
<name>A0ABR7VLH9_VIRHA</name>
<reference evidence="1 2" key="1">
    <citation type="submission" date="2020-09" db="EMBL/GenBank/DDBJ databases">
        <title>Draft Genome Sequences of Oil-Oxidizing Bacteria Halomonas titanicae, Marinobacter lutaoensis, and Virgibacillus halodenitrificans Isolated from Highly Saline Environments.</title>
        <authorList>
            <person name="Grouzdev D.S."/>
            <person name="Sokolova D.S."/>
            <person name="Semenova E.M."/>
            <person name="Borzenkov I.A."/>
            <person name="Bidzhieva S.K."/>
            <person name="Poltaraus A.B."/>
            <person name="Nazina T.N."/>
        </authorList>
    </citation>
    <scope>NUCLEOTIDE SEQUENCE [LARGE SCALE GENOMIC DNA]</scope>
    <source>
        <strain evidence="1 2">VKM B-3472D</strain>
    </source>
</reference>
<evidence type="ECO:0000313" key="1">
    <source>
        <dbReference type="EMBL" id="MBD1222775.1"/>
    </source>
</evidence>
<dbReference type="Proteomes" id="UP000621631">
    <property type="component" value="Unassembled WGS sequence"/>
</dbReference>
<gene>
    <name evidence="1" type="ORF">IC602_09140</name>
</gene>
<proteinExistence type="predicted"/>
<evidence type="ECO:0000313" key="2">
    <source>
        <dbReference type="Proteomes" id="UP000621631"/>
    </source>
</evidence>
<keyword evidence="2" id="KW-1185">Reference proteome</keyword>
<organism evidence="1 2">
    <name type="scientific">Virgibacillus halodenitrificans</name>
    <name type="common">Bacillus halodenitrificans</name>
    <dbReference type="NCBI Taxonomy" id="1482"/>
    <lineage>
        <taxon>Bacteria</taxon>
        <taxon>Bacillati</taxon>
        <taxon>Bacillota</taxon>
        <taxon>Bacilli</taxon>
        <taxon>Bacillales</taxon>
        <taxon>Bacillaceae</taxon>
        <taxon>Virgibacillus</taxon>
    </lineage>
</organism>